<reference evidence="1" key="1">
    <citation type="submission" date="2018-05" db="EMBL/GenBank/DDBJ databases">
        <authorList>
            <person name="Lanie J.A."/>
            <person name="Ng W.-L."/>
            <person name="Kazmierczak K.M."/>
            <person name="Andrzejewski T.M."/>
            <person name="Davidsen T.M."/>
            <person name="Wayne K.J."/>
            <person name="Tettelin H."/>
            <person name="Glass J.I."/>
            <person name="Rusch D."/>
            <person name="Podicherti R."/>
            <person name="Tsui H.-C.T."/>
            <person name="Winkler M.E."/>
        </authorList>
    </citation>
    <scope>NUCLEOTIDE SEQUENCE</scope>
</reference>
<protein>
    <submittedName>
        <fullName evidence="1">Uncharacterized protein</fullName>
    </submittedName>
</protein>
<accession>A0A381Y960</accession>
<gene>
    <name evidence="1" type="ORF">METZ01_LOCUS126500</name>
</gene>
<evidence type="ECO:0000313" key="1">
    <source>
        <dbReference type="EMBL" id="SVA73646.1"/>
    </source>
</evidence>
<proteinExistence type="predicted"/>
<sequence length="331" mass="34746">VTLDPERRHAIRGIKLRALVATAIGDPGDALVADGDHCFDGTRLWVLASDDAPEQALGAAVLRASRYGAAPITVCFDDAEVAGVAARRAAVLRPAPEVRLVDGRSLRHVEPADPVPPAHVPSPPDGFDDLCRGVGVEPVVEHGIWRGEVLGLEVVRVVDDPDLGEQVQVGVGRFDREAGALLHADQPRGESLAAAADLIRAQRRPGAGAHPLATLCRERWLRRDLIADSSTLGLTDLVAVDPADERPNLRDPAPAPAVGTGPAGERVLVVCSVGVDPCVVSAAAELVLRESPDRVVVVLPDRDVLPPVERALARLSVPTSVVGVACSWDVG</sequence>
<dbReference type="AlphaFoldDB" id="A0A381Y960"/>
<feature type="non-terminal residue" evidence="1">
    <location>
        <position position="1"/>
    </location>
</feature>
<name>A0A381Y960_9ZZZZ</name>
<organism evidence="1">
    <name type="scientific">marine metagenome</name>
    <dbReference type="NCBI Taxonomy" id="408172"/>
    <lineage>
        <taxon>unclassified sequences</taxon>
        <taxon>metagenomes</taxon>
        <taxon>ecological metagenomes</taxon>
    </lineage>
</organism>
<dbReference type="EMBL" id="UINC01017692">
    <property type="protein sequence ID" value="SVA73646.1"/>
    <property type="molecule type" value="Genomic_DNA"/>
</dbReference>